<evidence type="ECO:0000256" key="3">
    <source>
        <dbReference type="PROSITE-ProRule" id="PRU10007"/>
    </source>
</evidence>
<protein>
    <submittedName>
        <fullName evidence="6">Aldehyde dehydrogenase</fullName>
        <ecNumber evidence="6">1.2.1.3</ecNumber>
    </submittedName>
</protein>
<name>Q0RJW5_FRAAA</name>
<keyword evidence="2 4" id="KW-0560">Oxidoreductase</keyword>
<dbReference type="Pfam" id="PF00171">
    <property type="entry name" value="Aldedh"/>
    <property type="match status" value="1"/>
</dbReference>
<evidence type="ECO:0000313" key="6">
    <source>
        <dbReference type="EMBL" id="CAJ62195.1"/>
    </source>
</evidence>
<feature type="active site" evidence="3">
    <location>
        <position position="269"/>
    </location>
</feature>
<dbReference type="InterPro" id="IPR016162">
    <property type="entry name" value="Ald_DH_N"/>
</dbReference>
<dbReference type="PANTHER" id="PTHR42804">
    <property type="entry name" value="ALDEHYDE DEHYDROGENASE"/>
    <property type="match status" value="1"/>
</dbReference>
<organism evidence="6 7">
    <name type="scientific">Frankia alni (strain DSM 45986 / CECT 9034 / ACN14a)</name>
    <dbReference type="NCBI Taxonomy" id="326424"/>
    <lineage>
        <taxon>Bacteria</taxon>
        <taxon>Bacillati</taxon>
        <taxon>Actinomycetota</taxon>
        <taxon>Actinomycetes</taxon>
        <taxon>Frankiales</taxon>
        <taxon>Frankiaceae</taxon>
        <taxon>Frankia</taxon>
    </lineage>
</organism>
<proteinExistence type="inferred from homology"/>
<dbReference type="RefSeq" id="WP_011604693.1">
    <property type="nucleotide sequence ID" value="NC_008278.1"/>
</dbReference>
<dbReference type="InterPro" id="IPR029510">
    <property type="entry name" value="Ald_DH_CS_GLU"/>
</dbReference>
<dbReference type="eggNOG" id="COG1012">
    <property type="taxonomic scope" value="Bacteria"/>
</dbReference>
<reference evidence="6 7" key="1">
    <citation type="journal article" date="2007" name="Genome Res.">
        <title>Genome characteristics of facultatively symbiotic Frankia sp. strains reflect host range and host plant biogeography.</title>
        <authorList>
            <person name="Normand P."/>
            <person name="Lapierre P."/>
            <person name="Tisa L.S."/>
            <person name="Gogarten J.P."/>
            <person name="Alloisio N."/>
            <person name="Bagnarol E."/>
            <person name="Bassi C.A."/>
            <person name="Berry A.M."/>
            <person name="Bickhart D.M."/>
            <person name="Choisne N."/>
            <person name="Couloux A."/>
            <person name="Cournoyer B."/>
            <person name="Cruveiller S."/>
            <person name="Daubin V."/>
            <person name="Demange N."/>
            <person name="Francino M.P."/>
            <person name="Goltsman E."/>
            <person name="Huang Y."/>
            <person name="Kopp O.R."/>
            <person name="Labarre L."/>
            <person name="Lapidus A."/>
            <person name="Lavire C."/>
            <person name="Marechal J."/>
            <person name="Martinez M."/>
            <person name="Mastronunzio J.E."/>
            <person name="Mullin B.C."/>
            <person name="Niemann J."/>
            <person name="Pujic P."/>
            <person name="Rawnsley T."/>
            <person name="Rouy Z."/>
            <person name="Schenowitz C."/>
            <person name="Sellstedt A."/>
            <person name="Tavares F."/>
            <person name="Tomkins J.P."/>
            <person name="Vallenet D."/>
            <person name="Valverde C."/>
            <person name="Wall L.G."/>
            <person name="Wang Y."/>
            <person name="Medigue C."/>
            <person name="Benson D.R."/>
        </authorList>
    </citation>
    <scope>NUCLEOTIDE SEQUENCE [LARGE SCALE GENOMIC DNA]</scope>
    <source>
        <strain evidence="7">DSM 45986 / CECT 9034 / ACN14a</strain>
    </source>
</reference>
<gene>
    <name evidence="6" type="ordered locus">FRAAL3552</name>
</gene>
<dbReference type="GO" id="GO:0004029">
    <property type="term" value="F:aldehyde dehydrogenase (NAD+) activity"/>
    <property type="evidence" value="ECO:0007669"/>
    <property type="project" value="UniProtKB-EC"/>
</dbReference>
<dbReference type="OrthoDB" id="6882680at2"/>
<dbReference type="KEGG" id="fal:FRAAL3552"/>
<evidence type="ECO:0000256" key="2">
    <source>
        <dbReference type="ARBA" id="ARBA00023002"/>
    </source>
</evidence>
<sequence length="499" mass="52353">MTSATPTTPTAPAVVGEARMLIDGRLVEATGGAVYDNVNPATEQVLGQTSDAAAVDLDAAIAAARRAFDESAWSTDRDLRRRCLTQLQQALEGEREQLRAELVAEAGAPVAVTGIAQLDWPLADGLRGPLELMDSFPWERSLPDTHLMGPSHRAVWQEPVGVVAAIVPWNFPFEVTINKLGPAMATGNTVVLKPAPDTPWNATRIGRLIAEQTDIPPGVVNVVPCSDNAVAGQLLVDPRVDMVSFTGSTGVGRLVVEKSAATMKRTLLELGGKSAMIILDDADLAAVLPLAGFGACLHSGQGCALLTRVLLPRERYAEGVEILAGVIGALPYGDPTDPANLAGPLINARQRERVLGYIEAGRAQGARVVVGGGRPEHLPHGYYVQPTLLADVDNTMTVAREEIFGPVVCAIPFDGEADAVRIANDSPYGLSGGVYSASVERGLGVARRIRTGSINVNGGMFYGSDGPYGGFKQSGLGRQGGLEGFASYTEAKTVGYVSA</sequence>
<dbReference type="PROSITE" id="PS00687">
    <property type="entry name" value="ALDEHYDE_DEHYDR_GLU"/>
    <property type="match status" value="1"/>
</dbReference>
<dbReference type="PANTHER" id="PTHR42804:SF1">
    <property type="entry name" value="ALDEHYDE DEHYDROGENASE-RELATED"/>
    <property type="match status" value="1"/>
</dbReference>
<evidence type="ECO:0000313" key="7">
    <source>
        <dbReference type="Proteomes" id="UP000000657"/>
    </source>
</evidence>
<dbReference type="InterPro" id="IPR016161">
    <property type="entry name" value="Ald_DH/histidinol_DH"/>
</dbReference>
<dbReference type="Proteomes" id="UP000000657">
    <property type="component" value="Chromosome"/>
</dbReference>
<dbReference type="STRING" id="326424.FRAAL3552"/>
<dbReference type="EMBL" id="CT573213">
    <property type="protein sequence ID" value="CAJ62195.1"/>
    <property type="molecule type" value="Genomic_DNA"/>
</dbReference>
<evidence type="ECO:0000256" key="4">
    <source>
        <dbReference type="RuleBase" id="RU003345"/>
    </source>
</evidence>
<keyword evidence="7" id="KW-1185">Reference proteome</keyword>
<dbReference type="InterPro" id="IPR015590">
    <property type="entry name" value="Aldehyde_DH_dom"/>
</dbReference>
<comment type="similarity">
    <text evidence="1 4">Belongs to the aldehyde dehydrogenase family.</text>
</comment>
<dbReference type="Gene3D" id="3.40.605.10">
    <property type="entry name" value="Aldehyde Dehydrogenase, Chain A, domain 1"/>
    <property type="match status" value="1"/>
</dbReference>
<dbReference type="Gene3D" id="3.40.309.10">
    <property type="entry name" value="Aldehyde Dehydrogenase, Chain A, domain 2"/>
    <property type="match status" value="1"/>
</dbReference>
<dbReference type="HOGENOM" id="CLU_005391_0_0_11"/>
<evidence type="ECO:0000259" key="5">
    <source>
        <dbReference type="Pfam" id="PF00171"/>
    </source>
</evidence>
<evidence type="ECO:0000256" key="1">
    <source>
        <dbReference type="ARBA" id="ARBA00009986"/>
    </source>
</evidence>
<dbReference type="AlphaFoldDB" id="Q0RJW5"/>
<dbReference type="InterPro" id="IPR016163">
    <property type="entry name" value="Ald_DH_C"/>
</dbReference>
<accession>Q0RJW5</accession>
<dbReference type="EC" id="1.2.1.3" evidence="6"/>
<dbReference type="CDD" id="cd07089">
    <property type="entry name" value="ALDH_CddD-AldA-like"/>
    <property type="match status" value="1"/>
</dbReference>
<dbReference type="SUPFAM" id="SSF53720">
    <property type="entry name" value="ALDH-like"/>
    <property type="match status" value="1"/>
</dbReference>
<feature type="domain" description="Aldehyde dehydrogenase" evidence="5">
    <location>
        <begin position="30"/>
        <end position="494"/>
    </location>
</feature>